<keyword evidence="3" id="KW-0378">Hydrolase</keyword>
<keyword evidence="5" id="KW-1185">Reference proteome</keyword>
<dbReference type="GO" id="GO:0046872">
    <property type="term" value="F:metal ion binding"/>
    <property type="evidence" value="ECO:0007669"/>
    <property type="project" value="UniProtKB-KW"/>
</dbReference>
<reference evidence="4 5" key="2">
    <citation type="journal article" date="2012" name="Proc. Natl. Acad. Sci. U.S.A.">
        <title>Antigenic diversity is generated by distinct evolutionary mechanisms in African trypanosome species.</title>
        <authorList>
            <person name="Jackson A.P."/>
            <person name="Berry A."/>
            <person name="Aslett M."/>
            <person name="Allison H.C."/>
            <person name="Burton P."/>
            <person name="Vavrova-Anderson J."/>
            <person name="Brown R."/>
            <person name="Browne H."/>
            <person name="Corton N."/>
            <person name="Hauser H."/>
            <person name="Gamble J."/>
            <person name="Gilderthorp R."/>
            <person name="Marcello L."/>
            <person name="McQuillan J."/>
            <person name="Otto T.D."/>
            <person name="Quail M.A."/>
            <person name="Sanders M.J."/>
            <person name="van Tonder A."/>
            <person name="Ginger M.L."/>
            <person name="Field M.C."/>
            <person name="Barry J.D."/>
            <person name="Hertz-Fowler C."/>
            <person name="Berriman M."/>
        </authorList>
    </citation>
    <scope>NUCLEOTIDE SEQUENCE [LARGE SCALE GENOMIC DNA]</scope>
    <source>
        <strain evidence="4 5">IL3000</strain>
    </source>
</reference>
<dbReference type="PANTHER" id="PTHR43270:SF4">
    <property type="entry name" value="CARNOSINE DIPEPTIDASE 2, ISOFORM A"/>
    <property type="match status" value="1"/>
</dbReference>
<dbReference type="Gene3D" id="3.30.70.360">
    <property type="match status" value="1"/>
</dbReference>
<dbReference type="PANTHER" id="PTHR43270">
    <property type="entry name" value="BETA-ALA-HIS DIPEPTIDASE"/>
    <property type="match status" value="1"/>
</dbReference>
<dbReference type="OMA" id="TCVARMI"/>
<accession>F9W451</accession>
<evidence type="ECO:0000313" key="4">
    <source>
        <dbReference type="EMBL" id="CCD11935.1"/>
    </source>
</evidence>
<evidence type="ECO:0000256" key="2">
    <source>
        <dbReference type="ARBA" id="ARBA00022723"/>
    </source>
</evidence>
<dbReference type="SUPFAM" id="SSF53187">
    <property type="entry name" value="Zn-dependent exopeptidases"/>
    <property type="match status" value="1"/>
</dbReference>
<reference evidence="5" key="1">
    <citation type="submission" date="2011-07" db="EMBL/GenBank/DDBJ databases">
        <title>Divergent evolution of antigenic variation in African trypanosomes.</title>
        <authorList>
            <person name="Jackson A.P."/>
            <person name="Berry A."/>
            <person name="Allison H.C."/>
            <person name="Burton P."/>
            <person name="Anderson J."/>
            <person name="Aslett M."/>
            <person name="Brown R."/>
            <person name="Corton N."/>
            <person name="Harris D."/>
            <person name="Hauser H."/>
            <person name="Gamble J."/>
            <person name="Gilderthorp R."/>
            <person name="McQuillan J."/>
            <person name="Quail M.A."/>
            <person name="Sanders M."/>
            <person name="Van Tonder A."/>
            <person name="Ginger M.L."/>
            <person name="Donelson J.E."/>
            <person name="Field M.C."/>
            <person name="Barry J.D."/>
            <person name="Berriman M."/>
            <person name="Hertz-Fowler C."/>
        </authorList>
    </citation>
    <scope>NUCLEOTIDE SEQUENCE [LARGE SCALE GENOMIC DNA]</scope>
    <source>
        <strain evidence="5">IL3000</strain>
    </source>
</reference>
<comment type="caution">
    <text evidence="4">The sequence shown here is derived from an EMBL/GenBank/DDBJ whole genome shotgun (WGS) entry which is preliminary data.</text>
</comment>
<keyword evidence="1" id="KW-0645">Protease</keyword>
<proteinExistence type="predicted"/>
<organism evidence="4 5">
    <name type="scientific">Trypanosoma congolense (strain IL3000)</name>
    <dbReference type="NCBI Taxonomy" id="1068625"/>
    <lineage>
        <taxon>Eukaryota</taxon>
        <taxon>Discoba</taxon>
        <taxon>Euglenozoa</taxon>
        <taxon>Kinetoplastea</taxon>
        <taxon>Metakinetoplastina</taxon>
        <taxon>Trypanosomatida</taxon>
        <taxon>Trypanosomatidae</taxon>
        <taxon>Trypanosoma</taxon>
        <taxon>Nannomonas</taxon>
    </lineage>
</organism>
<dbReference type="EMBL" id="CAEQ01000514">
    <property type="protein sequence ID" value="CCD11935.1"/>
    <property type="molecule type" value="Genomic_DNA"/>
</dbReference>
<evidence type="ECO:0000256" key="1">
    <source>
        <dbReference type="ARBA" id="ARBA00022670"/>
    </source>
</evidence>
<protein>
    <submittedName>
        <fullName evidence="4">WGS project CAEQ00000000 data, annotated contig 1146</fullName>
    </submittedName>
</protein>
<dbReference type="Proteomes" id="UP000000702">
    <property type="component" value="Unassembled WGS sequence"/>
</dbReference>
<dbReference type="VEuPathDB" id="TriTrypDB:TcIL3000_0_28720"/>
<gene>
    <name evidence="4" type="ORF">TCIL3000_0_28720</name>
</gene>
<sequence>MRFIGTIPYKEQFPLLPGVCTEVSDNVELALRNSWKPCLTVVGDNLPDAVTAGNVNRAMTTLRLSLRVPPIVDAEKATAAMKRILEADPPYNAQVVFTPDPAGSGCATPELKPWLFEALNNGSVTAFGKPFASQGMGGSIPFIAMLLKKFPEAQFVITGVLGPKSNAHGPNEFLHVPFAKSVTTCVARMIADHFHVTPKLGKK</sequence>
<keyword evidence="2" id="KW-0479">Metal-binding</keyword>
<dbReference type="GO" id="GO:0006508">
    <property type="term" value="P:proteolysis"/>
    <property type="evidence" value="ECO:0007669"/>
    <property type="project" value="UniProtKB-KW"/>
</dbReference>
<evidence type="ECO:0000256" key="3">
    <source>
        <dbReference type="ARBA" id="ARBA00022801"/>
    </source>
</evidence>
<dbReference type="Gene3D" id="3.40.630.10">
    <property type="entry name" value="Zn peptidases"/>
    <property type="match status" value="1"/>
</dbReference>
<dbReference type="AlphaFoldDB" id="F9W451"/>
<evidence type="ECO:0000313" key="5">
    <source>
        <dbReference type="Proteomes" id="UP000000702"/>
    </source>
</evidence>
<name>F9W451_TRYCI</name>
<dbReference type="InterPro" id="IPR051458">
    <property type="entry name" value="Cyt/Met_Dipeptidase"/>
</dbReference>
<dbReference type="GO" id="GO:0008233">
    <property type="term" value="F:peptidase activity"/>
    <property type="evidence" value="ECO:0007669"/>
    <property type="project" value="UniProtKB-KW"/>
</dbReference>